<proteinExistence type="inferred from homology"/>
<evidence type="ECO:0000256" key="9">
    <source>
        <dbReference type="ARBA" id="ARBA00023239"/>
    </source>
</evidence>
<dbReference type="UniPathway" id="UPA00074">
    <property type="reaction ID" value="UER00132"/>
</dbReference>
<dbReference type="PANTHER" id="PTHR43172:SF1">
    <property type="entry name" value="ADENYLOSUCCINATE LYASE"/>
    <property type="match status" value="1"/>
</dbReference>
<evidence type="ECO:0000313" key="15">
    <source>
        <dbReference type="Proteomes" id="UP000799779"/>
    </source>
</evidence>
<evidence type="ECO:0000256" key="1">
    <source>
        <dbReference type="ARBA" id="ARBA00000598"/>
    </source>
</evidence>
<evidence type="ECO:0000256" key="3">
    <source>
        <dbReference type="ARBA" id="ARBA00004734"/>
    </source>
</evidence>
<evidence type="ECO:0000256" key="6">
    <source>
        <dbReference type="ARBA" id="ARBA00012339"/>
    </source>
</evidence>
<dbReference type="FunFam" id="1.10.275.60:FF:000001">
    <property type="entry name" value="Adenylosuccinate lyase"/>
    <property type="match status" value="1"/>
</dbReference>
<protein>
    <recommendedName>
        <fullName evidence="7 12">Adenylosuccinate lyase</fullName>
        <shortName evidence="12">ASL</shortName>
        <ecNumber evidence="6 12">4.3.2.2</ecNumber>
    </recommendedName>
    <alternativeName>
        <fullName evidence="10 12">Adenylosuccinase</fullName>
    </alternativeName>
</protein>
<comment type="pathway">
    <text evidence="2 12">Purine metabolism; IMP biosynthesis via de novo pathway; 5-amino-1-(5-phospho-D-ribosyl)imidazole-4-carboxamide from 5-amino-1-(5-phospho-D-ribosyl)imidazole-4-carboxylate: step 2/2.</text>
</comment>
<reference evidence="14" key="1">
    <citation type="journal article" date="2020" name="Stud. Mycol.">
        <title>101 Dothideomycetes genomes: a test case for predicting lifestyles and emergence of pathogens.</title>
        <authorList>
            <person name="Haridas S."/>
            <person name="Albert R."/>
            <person name="Binder M."/>
            <person name="Bloem J."/>
            <person name="Labutti K."/>
            <person name="Salamov A."/>
            <person name="Andreopoulos B."/>
            <person name="Baker S."/>
            <person name="Barry K."/>
            <person name="Bills G."/>
            <person name="Bluhm B."/>
            <person name="Cannon C."/>
            <person name="Castanera R."/>
            <person name="Culley D."/>
            <person name="Daum C."/>
            <person name="Ezra D."/>
            <person name="Gonzalez J."/>
            <person name="Henrissat B."/>
            <person name="Kuo A."/>
            <person name="Liang C."/>
            <person name="Lipzen A."/>
            <person name="Lutzoni F."/>
            <person name="Magnuson J."/>
            <person name="Mondo S."/>
            <person name="Nolan M."/>
            <person name="Ohm R."/>
            <person name="Pangilinan J."/>
            <person name="Park H.-J."/>
            <person name="Ramirez L."/>
            <person name="Alfaro M."/>
            <person name="Sun H."/>
            <person name="Tritt A."/>
            <person name="Yoshinaga Y."/>
            <person name="Zwiers L.-H."/>
            <person name="Turgeon B."/>
            <person name="Goodwin S."/>
            <person name="Spatafora J."/>
            <person name="Crous P."/>
            <person name="Grigoriev I."/>
        </authorList>
    </citation>
    <scope>NUCLEOTIDE SEQUENCE</scope>
    <source>
        <strain evidence="14">CBS 123094</strain>
    </source>
</reference>
<sequence>MSAYDTYQDPLNSRYSSSEMKYLFSPRNRFSTWRQLWIWLAEAEKELGLEISDKAIEQMKAHQVIKDEEFSVAAEEEKKRRHDVMAHVHTFGLMAPEAAGIIHWGATSCYCTDNADLIFLRDGLDILLPKLATVIEKLSSFAKTHKSLPCLAYTHLQPAQLTTVGKRSCLWIQDLLKDLKNLERARDDLRFRGVKGTTGTQASFLQIFDNDHSKVEQLDELVTEKAGFASAYIISSQTYTRKVDVDVLNALSSFGTTCENIGQAIRLLASFKELEEPFEKDQIGSSAMAYKRNPMRSERLCSLGRKLRNLGADASATYAAQWMERTLDDSAIRRMCLPQAFLCADASLILLNNIASGLVVYPAVIKKRVDAELPFMATENIIMALVKKGISRQDAHEEIRVLSHEAGAEVKQHGKDNDLIERIRKTAFFEPIVGDLENLLKPETFIGRCPEQVDAFYGKEVSKALASYHEKGVVNVVEAAELNV</sequence>
<dbReference type="GO" id="GO:0044208">
    <property type="term" value="P:'de novo' AMP biosynthetic process"/>
    <property type="evidence" value="ECO:0007669"/>
    <property type="project" value="UniProtKB-UniPathway"/>
</dbReference>
<evidence type="ECO:0000256" key="12">
    <source>
        <dbReference type="RuleBase" id="RU361172"/>
    </source>
</evidence>
<dbReference type="CDD" id="cd03302">
    <property type="entry name" value="Adenylsuccinate_lyase_2"/>
    <property type="match status" value="1"/>
</dbReference>
<evidence type="ECO:0000256" key="5">
    <source>
        <dbReference type="ARBA" id="ARBA00011668"/>
    </source>
</evidence>
<evidence type="ECO:0000256" key="2">
    <source>
        <dbReference type="ARBA" id="ARBA00004706"/>
    </source>
</evidence>
<keyword evidence="9 12" id="KW-0456">Lyase</keyword>
<dbReference type="Pfam" id="PF10397">
    <property type="entry name" value="ADSL_C"/>
    <property type="match status" value="1"/>
</dbReference>
<keyword evidence="15" id="KW-1185">Reference proteome</keyword>
<dbReference type="InterPro" id="IPR020557">
    <property type="entry name" value="Fumarate_lyase_CS"/>
</dbReference>
<keyword evidence="8 12" id="KW-0658">Purine biosynthesis</keyword>
<evidence type="ECO:0000256" key="8">
    <source>
        <dbReference type="ARBA" id="ARBA00022755"/>
    </source>
</evidence>
<dbReference type="GO" id="GO:0006189">
    <property type="term" value="P:'de novo' IMP biosynthetic process"/>
    <property type="evidence" value="ECO:0007669"/>
    <property type="project" value="UniProtKB-UniPathway"/>
</dbReference>
<dbReference type="UniPathway" id="UPA00075">
    <property type="reaction ID" value="UER00336"/>
</dbReference>
<evidence type="ECO:0000256" key="4">
    <source>
        <dbReference type="ARBA" id="ARBA00008273"/>
    </source>
</evidence>
<accession>A0A6A5WRA4</accession>
<dbReference type="FunFam" id="1.10.40.30:FF:000005">
    <property type="entry name" value="Adenylosuccinate lyase"/>
    <property type="match status" value="1"/>
</dbReference>
<dbReference type="InterPro" id="IPR000362">
    <property type="entry name" value="Fumarate_lyase_fam"/>
</dbReference>
<comment type="catalytic activity">
    <reaction evidence="11 12">
        <text>N(6)-(1,2-dicarboxyethyl)-AMP = fumarate + AMP</text>
        <dbReference type="Rhea" id="RHEA:16853"/>
        <dbReference type="ChEBI" id="CHEBI:29806"/>
        <dbReference type="ChEBI" id="CHEBI:57567"/>
        <dbReference type="ChEBI" id="CHEBI:456215"/>
        <dbReference type="EC" id="4.3.2.2"/>
    </reaction>
</comment>
<evidence type="ECO:0000256" key="11">
    <source>
        <dbReference type="ARBA" id="ARBA00047513"/>
    </source>
</evidence>
<dbReference type="SUPFAM" id="SSF48557">
    <property type="entry name" value="L-aspartase-like"/>
    <property type="match status" value="1"/>
</dbReference>
<dbReference type="GO" id="GO:0005829">
    <property type="term" value="C:cytosol"/>
    <property type="evidence" value="ECO:0007669"/>
    <property type="project" value="TreeGrafter"/>
</dbReference>
<organism evidence="14 15">
    <name type="scientific">Amniculicola lignicola CBS 123094</name>
    <dbReference type="NCBI Taxonomy" id="1392246"/>
    <lineage>
        <taxon>Eukaryota</taxon>
        <taxon>Fungi</taxon>
        <taxon>Dikarya</taxon>
        <taxon>Ascomycota</taxon>
        <taxon>Pezizomycotina</taxon>
        <taxon>Dothideomycetes</taxon>
        <taxon>Pleosporomycetidae</taxon>
        <taxon>Pleosporales</taxon>
        <taxon>Amniculicolaceae</taxon>
        <taxon>Amniculicola</taxon>
    </lineage>
</organism>
<dbReference type="Gene3D" id="1.20.200.10">
    <property type="entry name" value="Fumarase/aspartase (Central domain)"/>
    <property type="match status" value="1"/>
</dbReference>
<evidence type="ECO:0000256" key="7">
    <source>
        <dbReference type="ARBA" id="ARBA00017058"/>
    </source>
</evidence>
<dbReference type="PRINTS" id="PR00149">
    <property type="entry name" value="FUMRATELYASE"/>
</dbReference>
<dbReference type="InterPro" id="IPR004769">
    <property type="entry name" value="Pur_lyase"/>
</dbReference>
<gene>
    <name evidence="14" type="ORF">P154DRAFT_430597</name>
</gene>
<dbReference type="NCBIfam" id="TIGR00928">
    <property type="entry name" value="purB"/>
    <property type="match status" value="1"/>
</dbReference>
<comment type="catalytic activity">
    <reaction evidence="1 12">
        <text>(2S)-2-[5-amino-1-(5-phospho-beta-D-ribosyl)imidazole-4-carboxamido]succinate = 5-amino-1-(5-phospho-beta-D-ribosyl)imidazole-4-carboxamide + fumarate</text>
        <dbReference type="Rhea" id="RHEA:23920"/>
        <dbReference type="ChEBI" id="CHEBI:29806"/>
        <dbReference type="ChEBI" id="CHEBI:58443"/>
        <dbReference type="ChEBI" id="CHEBI:58475"/>
        <dbReference type="EC" id="4.3.2.2"/>
    </reaction>
</comment>
<dbReference type="GO" id="GO:0070626">
    <property type="term" value="F:(S)-2-(5-amino-1-(5-phospho-D-ribosyl)imidazole-4-carboxamido) succinate lyase (fumarate-forming) activity"/>
    <property type="evidence" value="ECO:0007669"/>
    <property type="project" value="TreeGrafter"/>
</dbReference>
<dbReference type="SMART" id="SM00998">
    <property type="entry name" value="ADSL_C"/>
    <property type="match status" value="1"/>
</dbReference>
<dbReference type="EMBL" id="ML977576">
    <property type="protein sequence ID" value="KAF2002721.1"/>
    <property type="molecule type" value="Genomic_DNA"/>
</dbReference>
<dbReference type="InterPro" id="IPR022761">
    <property type="entry name" value="Fumarate_lyase_N"/>
</dbReference>
<comment type="similarity">
    <text evidence="4 12">Belongs to the lyase 1 family. Adenylosuccinate lyase subfamily.</text>
</comment>
<comment type="subunit">
    <text evidence="5">Homotetramer. Residues from neighboring subunits contribute catalytic and substrate-binding residues to each active site.</text>
</comment>
<comment type="pathway">
    <text evidence="3 12">Purine metabolism; AMP biosynthesis via de novo pathway; AMP from IMP: step 2/2.</text>
</comment>
<dbReference type="GO" id="GO:0004018">
    <property type="term" value="F:N6-(1,2-dicarboxyethyl)AMP AMP-lyase (fumarate-forming) activity"/>
    <property type="evidence" value="ECO:0007669"/>
    <property type="project" value="InterPro"/>
</dbReference>
<dbReference type="AlphaFoldDB" id="A0A6A5WRA4"/>
<dbReference type="OrthoDB" id="406045at2759"/>
<dbReference type="Gene3D" id="1.10.275.60">
    <property type="match status" value="1"/>
</dbReference>
<dbReference type="PANTHER" id="PTHR43172">
    <property type="entry name" value="ADENYLOSUCCINATE LYASE"/>
    <property type="match status" value="1"/>
</dbReference>
<feature type="domain" description="Adenylosuccinate lyase C-terminal" evidence="13">
    <location>
        <begin position="373"/>
        <end position="457"/>
    </location>
</feature>
<dbReference type="Pfam" id="PF00206">
    <property type="entry name" value="Lyase_1"/>
    <property type="match status" value="1"/>
</dbReference>
<evidence type="ECO:0000259" key="13">
    <source>
        <dbReference type="SMART" id="SM00998"/>
    </source>
</evidence>
<evidence type="ECO:0000313" key="14">
    <source>
        <dbReference type="EMBL" id="KAF2002721.1"/>
    </source>
</evidence>
<evidence type="ECO:0000256" key="10">
    <source>
        <dbReference type="ARBA" id="ARBA00030717"/>
    </source>
</evidence>
<dbReference type="InterPro" id="IPR008948">
    <property type="entry name" value="L-Aspartase-like"/>
</dbReference>
<name>A0A6A5WRA4_9PLEO</name>
<dbReference type="EC" id="4.3.2.2" evidence="6 12"/>
<dbReference type="Gene3D" id="1.10.40.30">
    <property type="entry name" value="Fumarase/aspartase (C-terminal domain)"/>
    <property type="match status" value="1"/>
</dbReference>
<dbReference type="InterPro" id="IPR019468">
    <property type="entry name" value="AdenyloSucc_lyase_C"/>
</dbReference>
<dbReference type="Proteomes" id="UP000799779">
    <property type="component" value="Unassembled WGS sequence"/>
</dbReference>
<dbReference type="PROSITE" id="PS00163">
    <property type="entry name" value="FUMARATE_LYASES"/>
    <property type="match status" value="1"/>
</dbReference>